<dbReference type="AlphaFoldDB" id="A0A9Q1CKX6"/>
<sequence length="232" mass="25701">MKANHIKLNDDKTELLVITSPHFQGRVVNSKITVSSDTVRSSHSAHDLGIILDSTLSMEKQVSSICKSAYYHLCININGIRNSLDFKTTETLIHAFVTSWLDSGNAVLAGLPKKLIAKLQTVQNSAAREVLETKRYDYITPALQSLHWLPVQQCINYKSLLLTWKAFHGQAPGYISELVIPYILPLVLYTPKVLISWSSLASSPIAMAVLPFPDLHPDCGIPCHMICGNVVH</sequence>
<reference evidence="1" key="1">
    <citation type="submission" date="2021-10" db="EMBL/GenBank/DDBJ databases">
        <title>Tropical sea cucumber genome reveals ecological adaptation and Cuvierian tubules defense mechanism.</title>
        <authorList>
            <person name="Chen T."/>
        </authorList>
    </citation>
    <scope>NUCLEOTIDE SEQUENCE</scope>
    <source>
        <strain evidence="1">Nanhai2018</strain>
        <tissue evidence="1">Muscle</tissue>
    </source>
</reference>
<gene>
    <name evidence="1" type="ORF">HOLleu_05600</name>
</gene>
<protein>
    <recommendedName>
        <fullName evidence="3">Reverse transcriptase domain-containing protein</fullName>
    </recommendedName>
</protein>
<dbReference type="OrthoDB" id="419189at2759"/>
<evidence type="ECO:0000313" key="2">
    <source>
        <dbReference type="Proteomes" id="UP001152320"/>
    </source>
</evidence>
<dbReference type="EMBL" id="JAIZAY010000002">
    <property type="protein sequence ID" value="KAJ8046806.1"/>
    <property type="molecule type" value="Genomic_DNA"/>
</dbReference>
<comment type="caution">
    <text evidence="1">The sequence shown here is derived from an EMBL/GenBank/DDBJ whole genome shotgun (WGS) entry which is preliminary data.</text>
</comment>
<accession>A0A9Q1CKX6</accession>
<name>A0A9Q1CKX6_HOLLE</name>
<evidence type="ECO:0008006" key="3">
    <source>
        <dbReference type="Google" id="ProtNLM"/>
    </source>
</evidence>
<organism evidence="1 2">
    <name type="scientific">Holothuria leucospilota</name>
    <name type="common">Black long sea cucumber</name>
    <name type="synonym">Mertensiothuria leucospilota</name>
    <dbReference type="NCBI Taxonomy" id="206669"/>
    <lineage>
        <taxon>Eukaryota</taxon>
        <taxon>Metazoa</taxon>
        <taxon>Echinodermata</taxon>
        <taxon>Eleutherozoa</taxon>
        <taxon>Echinozoa</taxon>
        <taxon>Holothuroidea</taxon>
        <taxon>Aspidochirotacea</taxon>
        <taxon>Aspidochirotida</taxon>
        <taxon>Holothuriidae</taxon>
        <taxon>Holothuria</taxon>
    </lineage>
</organism>
<dbReference type="PANTHER" id="PTHR33332">
    <property type="entry name" value="REVERSE TRANSCRIPTASE DOMAIN-CONTAINING PROTEIN"/>
    <property type="match status" value="1"/>
</dbReference>
<proteinExistence type="predicted"/>
<dbReference type="Proteomes" id="UP001152320">
    <property type="component" value="Chromosome 2"/>
</dbReference>
<evidence type="ECO:0000313" key="1">
    <source>
        <dbReference type="EMBL" id="KAJ8046806.1"/>
    </source>
</evidence>
<keyword evidence="2" id="KW-1185">Reference proteome</keyword>